<keyword evidence="1" id="KW-0813">Transport</keyword>
<protein>
    <recommendedName>
        <fullName evidence="9">Cobalamin import ATP-binding protein BtuD</fullName>
        <ecNumber evidence="8">7.6.2.8</ecNumber>
    </recommendedName>
    <alternativeName>
        <fullName evidence="10">Vitamin B12-transporting ATPase</fullName>
    </alternativeName>
</protein>
<feature type="compositionally biased region" description="Low complexity" evidence="11">
    <location>
        <begin position="444"/>
        <end position="454"/>
    </location>
</feature>
<dbReference type="Pfam" id="PF00005">
    <property type="entry name" value="ABC_tran"/>
    <property type="match status" value="1"/>
</dbReference>
<feature type="region of interest" description="Disordered" evidence="11">
    <location>
        <begin position="419"/>
        <end position="454"/>
    </location>
</feature>
<evidence type="ECO:0000256" key="3">
    <source>
        <dbReference type="ARBA" id="ARBA00022840"/>
    </source>
</evidence>
<keyword evidence="4" id="KW-1278">Translocase</keyword>
<evidence type="ECO:0000256" key="10">
    <source>
        <dbReference type="ARBA" id="ARBA00077139"/>
    </source>
</evidence>
<evidence type="ECO:0000256" key="1">
    <source>
        <dbReference type="ARBA" id="ARBA00022448"/>
    </source>
</evidence>
<dbReference type="EMBL" id="JBHSFA010000003">
    <property type="protein sequence ID" value="MFC4541702.1"/>
    <property type="molecule type" value="Genomic_DNA"/>
</dbReference>
<dbReference type="Proteomes" id="UP001595898">
    <property type="component" value="Unassembled WGS sequence"/>
</dbReference>
<dbReference type="InterPro" id="IPR027417">
    <property type="entry name" value="P-loop_NTPase"/>
</dbReference>
<evidence type="ECO:0000256" key="5">
    <source>
        <dbReference type="ARBA" id="ARBA00050590"/>
    </source>
</evidence>
<dbReference type="Gene3D" id="3.40.50.300">
    <property type="entry name" value="P-loop containing nucleotide triphosphate hydrolases"/>
    <property type="match status" value="1"/>
</dbReference>
<organism evidence="13 14">
    <name type="scientific">Halosolutus amylolyticus</name>
    <dbReference type="NCBI Taxonomy" id="2932267"/>
    <lineage>
        <taxon>Archaea</taxon>
        <taxon>Methanobacteriati</taxon>
        <taxon>Methanobacteriota</taxon>
        <taxon>Stenosarchaea group</taxon>
        <taxon>Halobacteria</taxon>
        <taxon>Halobacteriales</taxon>
        <taxon>Natrialbaceae</taxon>
        <taxon>Halosolutus</taxon>
    </lineage>
</organism>
<evidence type="ECO:0000313" key="13">
    <source>
        <dbReference type="EMBL" id="MFC4541702.1"/>
    </source>
</evidence>
<evidence type="ECO:0000256" key="4">
    <source>
        <dbReference type="ARBA" id="ARBA00022967"/>
    </source>
</evidence>
<evidence type="ECO:0000256" key="8">
    <source>
        <dbReference type="ARBA" id="ARBA00066387"/>
    </source>
</evidence>
<dbReference type="SUPFAM" id="SSF52540">
    <property type="entry name" value="P-loop containing nucleoside triphosphate hydrolases"/>
    <property type="match status" value="1"/>
</dbReference>
<dbReference type="GO" id="GO:0015420">
    <property type="term" value="F:ABC-type vitamin B12 transporter activity"/>
    <property type="evidence" value="ECO:0007669"/>
    <property type="project" value="UniProtKB-EC"/>
</dbReference>
<comment type="function">
    <text evidence="6">Required for corrinoid utilization. Probably part of the ABC transporter complex BtuCDF involved in cobalamin (vitamin B12) import. Probably responsible for energy coupling to the transport system.</text>
</comment>
<gene>
    <name evidence="13" type="ORF">ACFO5R_07155</name>
</gene>
<dbReference type="AlphaFoldDB" id="A0ABD5PMP5"/>
<sequence length="454" mass="47379">MTDGPGPDDTIGDASSTVEVSNVAISFGDLPILEDVSLSATPGELVGLVGPNGAGKTTLLRTISGAIAPDRGSVAIGGDNVHDLSSRESSRRVAVVPQETTLSFSFSVRDVVEMGRHPYRSRFAPPDADDRAVVDDALERTRTAQFADRGIEEVSGGERQRVILARAIAQETPVLLLDEPTASLDVNHAIETLELVRELVEEGRTVIAAIHDLNLAARYCDRLVMLADGSVHRSGSPPEVLSAEALRTAFDANAAVTSNPVTGTSSVTALPDEDPGPLPDGVHVLGSGATASAVLARLDAADVEASLGPVSSGSTAAETAAQLGLEAIDVEPFAPLSRADRDALDRALSDRDVLVLVDLEIGAGNQVLLDRVLECESLVLVETRPFAERNFAGSGARDRYEEVRGRAVEASPDRVLEALASAAGPGGETVSERPTDVDDRAESTESASVESSDD</sequence>
<accession>A0ABD5PMP5</accession>
<keyword evidence="3 13" id="KW-0067">ATP-binding</keyword>
<proteinExistence type="predicted"/>
<dbReference type="PROSITE" id="PS00211">
    <property type="entry name" value="ABC_TRANSPORTER_1"/>
    <property type="match status" value="1"/>
</dbReference>
<dbReference type="PROSITE" id="PS50893">
    <property type="entry name" value="ABC_TRANSPORTER_2"/>
    <property type="match status" value="1"/>
</dbReference>
<feature type="domain" description="ABC transporter" evidence="12">
    <location>
        <begin position="18"/>
        <end position="253"/>
    </location>
</feature>
<dbReference type="FunFam" id="3.40.50.300:FF:000134">
    <property type="entry name" value="Iron-enterobactin ABC transporter ATP-binding protein"/>
    <property type="match status" value="1"/>
</dbReference>
<dbReference type="CDD" id="cd03214">
    <property type="entry name" value="ABC_Iron-Siderophores_B12_Hemin"/>
    <property type="match status" value="1"/>
</dbReference>
<comment type="subunit">
    <text evidence="7">The complex is composed of two ATP-binding proteins (BtuD), two transmembrane proteins (BtuC) and a solute-binding protein (BtuF).</text>
</comment>
<dbReference type="InterPro" id="IPR003593">
    <property type="entry name" value="AAA+_ATPase"/>
</dbReference>
<comment type="caution">
    <text evidence="13">The sequence shown here is derived from an EMBL/GenBank/DDBJ whole genome shotgun (WGS) entry which is preliminary data.</text>
</comment>
<evidence type="ECO:0000259" key="12">
    <source>
        <dbReference type="PROSITE" id="PS50893"/>
    </source>
</evidence>
<dbReference type="SMART" id="SM00382">
    <property type="entry name" value="AAA"/>
    <property type="match status" value="1"/>
</dbReference>
<evidence type="ECO:0000256" key="9">
    <source>
        <dbReference type="ARBA" id="ARBA00073649"/>
    </source>
</evidence>
<dbReference type="RefSeq" id="WP_250142316.1">
    <property type="nucleotide sequence ID" value="NZ_JALIQP010000006.1"/>
</dbReference>
<name>A0ABD5PMP5_9EURY</name>
<dbReference type="InterPro" id="IPR003439">
    <property type="entry name" value="ABC_transporter-like_ATP-bd"/>
</dbReference>
<dbReference type="EC" id="7.6.2.8" evidence="8"/>
<keyword evidence="14" id="KW-1185">Reference proteome</keyword>
<evidence type="ECO:0000256" key="6">
    <source>
        <dbReference type="ARBA" id="ARBA00058960"/>
    </source>
</evidence>
<keyword evidence="2" id="KW-0547">Nucleotide-binding</keyword>
<dbReference type="GO" id="GO:0005524">
    <property type="term" value="F:ATP binding"/>
    <property type="evidence" value="ECO:0007669"/>
    <property type="project" value="UniProtKB-KW"/>
</dbReference>
<dbReference type="InterPro" id="IPR017871">
    <property type="entry name" value="ABC_transporter-like_CS"/>
</dbReference>
<evidence type="ECO:0000256" key="7">
    <source>
        <dbReference type="ARBA" id="ARBA00064420"/>
    </source>
</evidence>
<comment type="catalytic activity">
    <reaction evidence="5">
        <text>an R-cob(III)alamin(out) + ATP + H2O = an R-cob(III)alamin(in) + ADP + phosphate + H(+)</text>
        <dbReference type="Rhea" id="RHEA:17873"/>
        <dbReference type="ChEBI" id="CHEBI:15377"/>
        <dbReference type="ChEBI" id="CHEBI:15378"/>
        <dbReference type="ChEBI" id="CHEBI:30616"/>
        <dbReference type="ChEBI" id="CHEBI:43474"/>
        <dbReference type="ChEBI" id="CHEBI:140785"/>
        <dbReference type="ChEBI" id="CHEBI:456216"/>
        <dbReference type="EC" id="7.6.2.8"/>
    </reaction>
</comment>
<dbReference type="NCBIfam" id="NF010068">
    <property type="entry name" value="PRK13548.1"/>
    <property type="match status" value="1"/>
</dbReference>
<feature type="compositionally biased region" description="Basic and acidic residues" evidence="11">
    <location>
        <begin position="430"/>
        <end position="443"/>
    </location>
</feature>
<evidence type="ECO:0000313" key="14">
    <source>
        <dbReference type="Proteomes" id="UP001595898"/>
    </source>
</evidence>
<dbReference type="PANTHER" id="PTHR42794">
    <property type="entry name" value="HEMIN IMPORT ATP-BINDING PROTEIN HMUV"/>
    <property type="match status" value="1"/>
</dbReference>
<evidence type="ECO:0000256" key="11">
    <source>
        <dbReference type="SAM" id="MobiDB-lite"/>
    </source>
</evidence>
<reference evidence="13 14" key="1">
    <citation type="journal article" date="2019" name="Int. J. Syst. Evol. Microbiol.">
        <title>The Global Catalogue of Microorganisms (GCM) 10K type strain sequencing project: providing services to taxonomists for standard genome sequencing and annotation.</title>
        <authorList>
            <consortium name="The Broad Institute Genomics Platform"/>
            <consortium name="The Broad Institute Genome Sequencing Center for Infectious Disease"/>
            <person name="Wu L."/>
            <person name="Ma J."/>
        </authorList>
    </citation>
    <scope>NUCLEOTIDE SEQUENCE [LARGE SCALE GENOMIC DNA]</scope>
    <source>
        <strain evidence="13 14">WLHS5</strain>
    </source>
</reference>
<dbReference type="PANTHER" id="PTHR42794:SF1">
    <property type="entry name" value="HEMIN IMPORT ATP-BINDING PROTEIN HMUV"/>
    <property type="match status" value="1"/>
</dbReference>
<evidence type="ECO:0000256" key="2">
    <source>
        <dbReference type="ARBA" id="ARBA00022741"/>
    </source>
</evidence>